<reference evidence="3" key="1">
    <citation type="submission" date="2022-07" db="EMBL/GenBank/DDBJ databases">
        <title>Taxonomic analysis of Microcella humidisoli nov. sp., isolated from riverside soil.</title>
        <authorList>
            <person name="Molina K.M."/>
            <person name="Kim S.B."/>
        </authorList>
    </citation>
    <scope>NUCLEOTIDE SEQUENCE</scope>
    <source>
        <strain evidence="3">MMS21-STM10</strain>
    </source>
</reference>
<feature type="region of interest" description="Disordered" evidence="1">
    <location>
        <begin position="231"/>
        <end position="250"/>
    </location>
</feature>
<evidence type="ECO:0000313" key="4">
    <source>
        <dbReference type="Proteomes" id="UP001060039"/>
    </source>
</evidence>
<feature type="chain" id="PRO_5046368403" evidence="2">
    <location>
        <begin position="21"/>
        <end position="250"/>
    </location>
</feature>
<evidence type="ECO:0000256" key="1">
    <source>
        <dbReference type="SAM" id="MobiDB-lite"/>
    </source>
</evidence>
<evidence type="ECO:0000256" key="2">
    <source>
        <dbReference type="SAM" id="SignalP"/>
    </source>
</evidence>
<protein>
    <submittedName>
        <fullName evidence="3">Uncharacterized protein</fullName>
    </submittedName>
</protein>
<dbReference type="Proteomes" id="UP001060039">
    <property type="component" value="Chromosome"/>
</dbReference>
<dbReference type="RefSeq" id="WP_255159175.1">
    <property type="nucleotide sequence ID" value="NZ_CP101497.1"/>
</dbReference>
<name>A0ABY5FUQ0_9MICO</name>
<feature type="signal peptide" evidence="2">
    <location>
        <begin position="1"/>
        <end position="20"/>
    </location>
</feature>
<keyword evidence="4" id="KW-1185">Reference proteome</keyword>
<sequence length="250" mass="26643">MRRALAAVAALAVLALSGCAEPPAVPSLDAVRDERSVTVTSAWLRAAAATEEYIERDWPEAVYPPLEFERWVEQDRALAEVAACMDGILGRTAGAISESGIYTLAPRPTKEPTWALPVAQLRCSVQLVPWTGLYPFGGPIEQEWVRHQLTVALPQCARRWGAEVVIADLDAAVDASIYPTSAGRSVSPTQSVWLAAELRNVDPGTARQIRLACPDPGRTLVQLGPAEIRPIEFGPSGGGLTGADETGGLP</sequence>
<proteinExistence type="predicted"/>
<dbReference type="EMBL" id="CP101497">
    <property type="protein sequence ID" value="UTT62034.1"/>
    <property type="molecule type" value="Genomic_DNA"/>
</dbReference>
<evidence type="ECO:0000313" key="3">
    <source>
        <dbReference type="EMBL" id="UTT62034.1"/>
    </source>
</evidence>
<accession>A0ABY5FUQ0</accession>
<gene>
    <name evidence="3" type="ORF">NNL39_10195</name>
</gene>
<organism evidence="3 4">
    <name type="scientific">Microcella humidisoli</name>
    <dbReference type="NCBI Taxonomy" id="2963406"/>
    <lineage>
        <taxon>Bacteria</taxon>
        <taxon>Bacillati</taxon>
        <taxon>Actinomycetota</taxon>
        <taxon>Actinomycetes</taxon>
        <taxon>Micrococcales</taxon>
        <taxon>Microbacteriaceae</taxon>
        <taxon>Microcella</taxon>
    </lineage>
</organism>
<keyword evidence="2" id="KW-0732">Signal</keyword>
<dbReference type="PROSITE" id="PS51257">
    <property type="entry name" value="PROKAR_LIPOPROTEIN"/>
    <property type="match status" value="1"/>
</dbReference>